<sequence>MGRISKGLDAFQRRHPTLSVPIAVFYKYVDDQGPYLAAIITYYGFIAIFPLLLLATSILGFLLQGDAALQDAVLTSALGQFPIIGDELGRPEGLTGSRTAVIVGAATALYGSLGLGQALQNAQNIAWSVPRNSRPNPIVLRLKSLVLLVSAGMAVLAMSVASAIASETDTFGTGGNLRWSIRIGSVVVIGLVLTYLFRLAAARRLRFGQAAPGAFALALMFQGLQFLGTLYVTAVLSETEGMDGTFALVLGLIGVIYIAAFMGVLAMEINVVLARRLYPRALLTLFTDRVDLTPADKRAYTYYVRSQRHKVNEVIDVHFADHVPDQIPSPPELKELRQQPPTTALRTSDVSDAADPPSADRRSRPRATTEKAPDTAPDTALGSTRDKAPDTTTDTTTGRTRPPTEENS</sequence>
<dbReference type="RefSeq" id="WP_179532525.1">
    <property type="nucleotide sequence ID" value="NZ_BAAAPP010000019.1"/>
</dbReference>
<dbReference type="Pfam" id="PF03631">
    <property type="entry name" value="Virul_fac_BrkB"/>
    <property type="match status" value="1"/>
</dbReference>
<dbReference type="InterPro" id="IPR017039">
    <property type="entry name" value="Virul_fac_BrkB"/>
</dbReference>
<evidence type="ECO:0000256" key="7">
    <source>
        <dbReference type="SAM" id="Phobius"/>
    </source>
</evidence>
<feature type="transmembrane region" description="Helical" evidence="7">
    <location>
        <begin position="213"/>
        <end position="234"/>
    </location>
</feature>
<feature type="compositionally biased region" description="Basic and acidic residues" evidence="6">
    <location>
        <begin position="358"/>
        <end position="373"/>
    </location>
</feature>
<evidence type="ECO:0000256" key="5">
    <source>
        <dbReference type="ARBA" id="ARBA00023136"/>
    </source>
</evidence>
<accession>A0A7Y9YGP3</accession>
<feature type="transmembrane region" description="Helical" evidence="7">
    <location>
        <begin position="35"/>
        <end position="63"/>
    </location>
</feature>
<feature type="compositionally biased region" description="Low complexity" evidence="6">
    <location>
        <begin position="390"/>
        <end position="401"/>
    </location>
</feature>
<gene>
    <name evidence="8" type="ORF">BKA05_003416</name>
</gene>
<dbReference type="GO" id="GO:0005886">
    <property type="term" value="C:plasma membrane"/>
    <property type="evidence" value="ECO:0007669"/>
    <property type="project" value="UniProtKB-SubCell"/>
</dbReference>
<keyword evidence="4 7" id="KW-1133">Transmembrane helix</keyword>
<feature type="region of interest" description="Disordered" evidence="6">
    <location>
        <begin position="322"/>
        <end position="408"/>
    </location>
</feature>
<evidence type="ECO:0000313" key="9">
    <source>
        <dbReference type="Proteomes" id="UP000537326"/>
    </source>
</evidence>
<protein>
    <submittedName>
        <fullName evidence="8">Uncharacterized BrkB/YihY/UPF0761 family membrane protein</fullName>
    </submittedName>
</protein>
<comment type="subcellular location">
    <subcellularLocation>
        <location evidence="1">Cell membrane</location>
        <topology evidence="1">Multi-pass membrane protein</topology>
    </subcellularLocation>
</comment>
<keyword evidence="5 7" id="KW-0472">Membrane</keyword>
<proteinExistence type="predicted"/>
<evidence type="ECO:0000313" key="8">
    <source>
        <dbReference type="EMBL" id="NYI11901.1"/>
    </source>
</evidence>
<name>A0A7Y9YGP3_9ACTN</name>
<keyword evidence="3 7" id="KW-0812">Transmembrane</keyword>
<feature type="transmembrane region" description="Helical" evidence="7">
    <location>
        <begin position="144"/>
        <end position="165"/>
    </location>
</feature>
<feature type="compositionally biased region" description="Low complexity" evidence="6">
    <location>
        <begin position="348"/>
        <end position="357"/>
    </location>
</feature>
<evidence type="ECO:0000256" key="3">
    <source>
        <dbReference type="ARBA" id="ARBA00022692"/>
    </source>
</evidence>
<dbReference type="EMBL" id="JACBZI010000001">
    <property type="protein sequence ID" value="NYI11901.1"/>
    <property type="molecule type" value="Genomic_DNA"/>
</dbReference>
<feature type="transmembrane region" description="Helical" evidence="7">
    <location>
        <begin position="177"/>
        <end position="201"/>
    </location>
</feature>
<feature type="transmembrane region" description="Helical" evidence="7">
    <location>
        <begin position="246"/>
        <end position="273"/>
    </location>
</feature>
<dbReference type="PANTHER" id="PTHR30213:SF1">
    <property type="entry name" value="INNER MEMBRANE PROTEIN YHJD"/>
    <property type="match status" value="1"/>
</dbReference>
<organism evidence="8 9">
    <name type="scientific">Nocardioides marinus</name>
    <dbReference type="NCBI Taxonomy" id="374514"/>
    <lineage>
        <taxon>Bacteria</taxon>
        <taxon>Bacillati</taxon>
        <taxon>Actinomycetota</taxon>
        <taxon>Actinomycetes</taxon>
        <taxon>Propionibacteriales</taxon>
        <taxon>Nocardioidaceae</taxon>
        <taxon>Nocardioides</taxon>
    </lineage>
</organism>
<keyword evidence="2" id="KW-1003">Cell membrane</keyword>
<evidence type="ECO:0000256" key="4">
    <source>
        <dbReference type="ARBA" id="ARBA00022989"/>
    </source>
</evidence>
<reference evidence="8 9" key="1">
    <citation type="submission" date="2020-07" db="EMBL/GenBank/DDBJ databases">
        <title>Sequencing the genomes of 1000 actinobacteria strains.</title>
        <authorList>
            <person name="Klenk H.-P."/>
        </authorList>
    </citation>
    <scope>NUCLEOTIDE SEQUENCE [LARGE SCALE GENOMIC DNA]</scope>
    <source>
        <strain evidence="8 9">DSM 18248</strain>
    </source>
</reference>
<comment type="caution">
    <text evidence="8">The sequence shown here is derived from an EMBL/GenBank/DDBJ whole genome shotgun (WGS) entry which is preliminary data.</text>
</comment>
<keyword evidence="9" id="KW-1185">Reference proteome</keyword>
<dbReference type="AlphaFoldDB" id="A0A7Y9YGP3"/>
<dbReference type="PANTHER" id="PTHR30213">
    <property type="entry name" value="INNER MEMBRANE PROTEIN YHJD"/>
    <property type="match status" value="1"/>
</dbReference>
<dbReference type="Proteomes" id="UP000537326">
    <property type="component" value="Unassembled WGS sequence"/>
</dbReference>
<evidence type="ECO:0000256" key="2">
    <source>
        <dbReference type="ARBA" id="ARBA00022475"/>
    </source>
</evidence>
<evidence type="ECO:0000256" key="6">
    <source>
        <dbReference type="SAM" id="MobiDB-lite"/>
    </source>
</evidence>
<evidence type="ECO:0000256" key="1">
    <source>
        <dbReference type="ARBA" id="ARBA00004651"/>
    </source>
</evidence>